<keyword evidence="2" id="KW-0479">Metal-binding</keyword>
<dbReference type="GO" id="GO:0004065">
    <property type="term" value="F:arylsulfatase activity"/>
    <property type="evidence" value="ECO:0007669"/>
    <property type="project" value="TreeGrafter"/>
</dbReference>
<dbReference type="OrthoDB" id="9765065at2"/>
<keyword evidence="3" id="KW-0378">Hydrolase</keyword>
<sequence length="551" mass="61716">MGHTAGFLVKGKRLTLGLVSLPLIFLMLSACADNQHPDSSREKSAPNIIYILADDLGYGDIGAYGQELIETPNLDALAAGGMLFTQHYSSAPVCAPARYMFLTGKHSGHAYIRGNDEWNDRGEVWDYRAMARDSTLEGQRPMPENEILLSHRLQQAGYRTGLFGKWGLGAPHTRSVPNKMGFDTFFGYNCQRQAHTYHPLFLYSDTVRVSLDNDTIPPHSGLDFAQSRLKQENDDPYAVFQQGEYAPDRIYQALEEFIGSGQEQPFFAYWATPIPHVPLQAPEEWINYYRKKLAEEQPHEGGKAFGYFPQRYPRATYAAMISYLDAQVGRLIDYLKANGLYENTLIFFTSDNGPSYAGGADPEFFNSAGPFDGNYGRGKGFVYEGGIRIPLIASWPGHIAPGSRNDLPTVHYDMFATLGELTGYAVPEAVDGASFLGSLIEESSTIQNSSASGLKRPLIWAFPEYGGQIALRQGDWKLLQRGLNKPEENPGWELYDLREDPAETQNRASEHPEILDSLLRLMEREYERPAIDKFRLQEFEAKLESGTPAER</sequence>
<keyword evidence="4" id="KW-0106">Calcium</keyword>
<dbReference type="GO" id="GO:0046872">
    <property type="term" value="F:metal ion binding"/>
    <property type="evidence" value="ECO:0007669"/>
    <property type="project" value="UniProtKB-KW"/>
</dbReference>
<dbReference type="PROSITE" id="PS00523">
    <property type="entry name" value="SULFATASE_1"/>
    <property type="match status" value="1"/>
</dbReference>
<protein>
    <submittedName>
        <fullName evidence="7">Arylsulfatase</fullName>
    </submittedName>
</protein>
<feature type="signal peptide" evidence="5">
    <location>
        <begin position="1"/>
        <end position="32"/>
    </location>
</feature>
<dbReference type="Pfam" id="PF00884">
    <property type="entry name" value="Sulfatase"/>
    <property type="match status" value="1"/>
</dbReference>
<evidence type="ECO:0000313" key="7">
    <source>
        <dbReference type="EMBL" id="SFR31299.1"/>
    </source>
</evidence>
<dbReference type="PANTHER" id="PTHR42693">
    <property type="entry name" value="ARYLSULFATASE FAMILY MEMBER"/>
    <property type="match status" value="1"/>
</dbReference>
<comment type="similarity">
    <text evidence="1">Belongs to the sulfatase family.</text>
</comment>
<reference evidence="7 8" key="1">
    <citation type="submission" date="2016-10" db="EMBL/GenBank/DDBJ databases">
        <authorList>
            <person name="de Groot N.N."/>
        </authorList>
    </citation>
    <scope>NUCLEOTIDE SEQUENCE [LARGE SCALE GENOMIC DNA]</scope>
    <source>
        <strain evidence="7 8">DSM 21019</strain>
    </source>
</reference>
<dbReference type="EMBL" id="FOYQ01000001">
    <property type="protein sequence ID" value="SFR31299.1"/>
    <property type="molecule type" value="Genomic_DNA"/>
</dbReference>
<evidence type="ECO:0000259" key="6">
    <source>
        <dbReference type="Pfam" id="PF00884"/>
    </source>
</evidence>
<dbReference type="RefSeq" id="WP_092979865.1">
    <property type="nucleotide sequence ID" value="NZ_FOYQ01000001.1"/>
</dbReference>
<gene>
    <name evidence="7" type="ORF">SAMN04490243_0126</name>
</gene>
<feature type="chain" id="PRO_5011436507" evidence="5">
    <location>
        <begin position="33"/>
        <end position="551"/>
    </location>
</feature>
<dbReference type="Gene3D" id="3.40.720.10">
    <property type="entry name" value="Alkaline Phosphatase, subunit A"/>
    <property type="match status" value="1"/>
</dbReference>
<feature type="domain" description="Sulfatase N-terminal" evidence="6">
    <location>
        <begin position="46"/>
        <end position="424"/>
    </location>
</feature>
<evidence type="ECO:0000256" key="3">
    <source>
        <dbReference type="ARBA" id="ARBA00022801"/>
    </source>
</evidence>
<dbReference type="AlphaFoldDB" id="A0A1I6FMY1"/>
<evidence type="ECO:0000256" key="1">
    <source>
        <dbReference type="ARBA" id="ARBA00008779"/>
    </source>
</evidence>
<dbReference type="CDD" id="cd16145">
    <property type="entry name" value="ARS_like"/>
    <property type="match status" value="1"/>
</dbReference>
<dbReference type="InterPro" id="IPR050738">
    <property type="entry name" value="Sulfatase"/>
</dbReference>
<keyword evidence="8" id="KW-1185">Reference proteome</keyword>
<keyword evidence="5" id="KW-0732">Signal</keyword>
<dbReference type="PANTHER" id="PTHR42693:SF53">
    <property type="entry name" value="ENDO-4-O-SULFATASE"/>
    <property type="match status" value="1"/>
</dbReference>
<organism evidence="7 8">
    <name type="scientific">Robiginitalea myxolifaciens</name>
    <dbReference type="NCBI Taxonomy" id="400055"/>
    <lineage>
        <taxon>Bacteria</taxon>
        <taxon>Pseudomonadati</taxon>
        <taxon>Bacteroidota</taxon>
        <taxon>Flavobacteriia</taxon>
        <taxon>Flavobacteriales</taxon>
        <taxon>Flavobacteriaceae</taxon>
        <taxon>Robiginitalea</taxon>
    </lineage>
</organism>
<dbReference type="InterPro" id="IPR024607">
    <property type="entry name" value="Sulfatase_CS"/>
</dbReference>
<name>A0A1I6FMY1_9FLAO</name>
<accession>A0A1I6FMY1</accession>
<evidence type="ECO:0000313" key="8">
    <source>
        <dbReference type="Proteomes" id="UP000199534"/>
    </source>
</evidence>
<dbReference type="SUPFAM" id="SSF53649">
    <property type="entry name" value="Alkaline phosphatase-like"/>
    <property type="match status" value="1"/>
</dbReference>
<proteinExistence type="inferred from homology"/>
<dbReference type="InterPro" id="IPR017850">
    <property type="entry name" value="Alkaline_phosphatase_core_sf"/>
</dbReference>
<dbReference type="STRING" id="400055.SAMN04490243_0126"/>
<dbReference type="InterPro" id="IPR000917">
    <property type="entry name" value="Sulfatase_N"/>
</dbReference>
<dbReference type="Proteomes" id="UP000199534">
    <property type="component" value="Unassembled WGS sequence"/>
</dbReference>
<evidence type="ECO:0000256" key="2">
    <source>
        <dbReference type="ARBA" id="ARBA00022723"/>
    </source>
</evidence>
<dbReference type="Gene3D" id="3.30.1120.10">
    <property type="match status" value="1"/>
</dbReference>
<evidence type="ECO:0000256" key="5">
    <source>
        <dbReference type="SAM" id="SignalP"/>
    </source>
</evidence>
<evidence type="ECO:0000256" key="4">
    <source>
        <dbReference type="ARBA" id="ARBA00022837"/>
    </source>
</evidence>